<proteinExistence type="predicted"/>
<dbReference type="GO" id="GO:0010181">
    <property type="term" value="F:FMN binding"/>
    <property type="evidence" value="ECO:0007669"/>
    <property type="project" value="InterPro"/>
</dbReference>
<accession>A0A7V0T7E1</accession>
<dbReference type="AlphaFoldDB" id="A0A7V0T7E1"/>
<dbReference type="PROSITE" id="PS50902">
    <property type="entry name" value="FLAVODOXIN_LIKE"/>
    <property type="match status" value="1"/>
</dbReference>
<organism evidence="2">
    <name type="scientific">candidate division WOR-3 bacterium</name>
    <dbReference type="NCBI Taxonomy" id="2052148"/>
    <lineage>
        <taxon>Bacteria</taxon>
        <taxon>Bacteria division WOR-3</taxon>
    </lineage>
</organism>
<protein>
    <recommendedName>
        <fullName evidence="1">Flavodoxin-like domain-containing protein</fullName>
    </recommendedName>
</protein>
<evidence type="ECO:0000259" key="1">
    <source>
        <dbReference type="PROSITE" id="PS50902"/>
    </source>
</evidence>
<dbReference type="Proteomes" id="UP000885672">
    <property type="component" value="Unassembled WGS sequence"/>
</dbReference>
<dbReference type="InterPro" id="IPR008254">
    <property type="entry name" value="Flavodoxin/NO_synth"/>
</dbReference>
<gene>
    <name evidence="2" type="ORF">ENN51_08680</name>
</gene>
<evidence type="ECO:0000313" key="2">
    <source>
        <dbReference type="EMBL" id="HDR00339.1"/>
    </source>
</evidence>
<name>A0A7V0T7E1_UNCW3</name>
<dbReference type="EMBL" id="DSBX01000332">
    <property type="protein sequence ID" value="HDR00339.1"/>
    <property type="molecule type" value="Genomic_DNA"/>
</dbReference>
<dbReference type="SUPFAM" id="SSF52218">
    <property type="entry name" value="Flavoproteins"/>
    <property type="match status" value="1"/>
</dbReference>
<sequence>MLIGENHPEGTGVKATVVYYTRFGHNAVIARAIAEKLAAGLERIETTRQYGFAQMGMRSFLNLDMRLRPMRTDFREDELLVLCTPIWAWKPASPARTFLKRAHLPPRLAVCFSTGGGPTLRAQEKLDQLLAGRGVAVTAFGEIDSRVGEEELRARACEFADRLGAVASGR</sequence>
<reference evidence="2" key="1">
    <citation type="journal article" date="2020" name="mSystems">
        <title>Genome- and Community-Level Interaction Insights into Carbon Utilization and Element Cycling Functions of Hydrothermarchaeota in Hydrothermal Sediment.</title>
        <authorList>
            <person name="Zhou Z."/>
            <person name="Liu Y."/>
            <person name="Xu W."/>
            <person name="Pan J."/>
            <person name="Luo Z.H."/>
            <person name="Li M."/>
        </authorList>
    </citation>
    <scope>NUCLEOTIDE SEQUENCE [LARGE SCALE GENOMIC DNA]</scope>
    <source>
        <strain evidence="2">SpSt-1182</strain>
    </source>
</reference>
<comment type="caution">
    <text evidence="2">The sequence shown here is derived from an EMBL/GenBank/DDBJ whole genome shotgun (WGS) entry which is preliminary data.</text>
</comment>
<dbReference type="InterPro" id="IPR029039">
    <property type="entry name" value="Flavoprotein-like_sf"/>
</dbReference>
<dbReference type="Gene3D" id="3.40.50.360">
    <property type="match status" value="1"/>
</dbReference>
<feature type="domain" description="Flavodoxin-like" evidence="1">
    <location>
        <begin position="15"/>
        <end position="164"/>
    </location>
</feature>